<name>A0A1F8C1P4_9BACT</name>
<dbReference type="Gene3D" id="3.90.870.20">
    <property type="entry name" value="Carbamoyltransferase, C-terminal domain"/>
    <property type="match status" value="1"/>
</dbReference>
<evidence type="ECO:0000256" key="1">
    <source>
        <dbReference type="ARBA" id="ARBA00006129"/>
    </source>
</evidence>
<dbReference type="SUPFAM" id="SSF53067">
    <property type="entry name" value="Actin-like ATPase domain"/>
    <property type="match status" value="1"/>
</dbReference>
<dbReference type="Gene3D" id="3.30.420.40">
    <property type="match status" value="2"/>
</dbReference>
<protein>
    <recommendedName>
        <fullName evidence="6">Carbamoyl transferase</fullName>
    </recommendedName>
</protein>
<evidence type="ECO:0008006" key="6">
    <source>
        <dbReference type="Google" id="ProtNLM"/>
    </source>
</evidence>
<evidence type="ECO:0000259" key="2">
    <source>
        <dbReference type="Pfam" id="PF02543"/>
    </source>
</evidence>
<dbReference type="STRING" id="1802525.A2975_04405"/>
<dbReference type="AlphaFoldDB" id="A0A1F8C1P4"/>
<reference evidence="4 5" key="1">
    <citation type="journal article" date="2016" name="Nat. Commun.">
        <title>Thousands of microbial genomes shed light on interconnected biogeochemical processes in an aquifer system.</title>
        <authorList>
            <person name="Anantharaman K."/>
            <person name="Brown C.T."/>
            <person name="Hug L.A."/>
            <person name="Sharon I."/>
            <person name="Castelle C.J."/>
            <person name="Probst A.J."/>
            <person name="Thomas B.C."/>
            <person name="Singh A."/>
            <person name="Wilkins M.J."/>
            <person name="Karaoz U."/>
            <person name="Brodie E.L."/>
            <person name="Williams K.H."/>
            <person name="Hubbard S.S."/>
            <person name="Banfield J.F."/>
        </authorList>
    </citation>
    <scope>NUCLEOTIDE SEQUENCE [LARGE SCALE GENOMIC DNA]</scope>
</reference>
<dbReference type="PANTHER" id="PTHR34847">
    <property type="entry name" value="NODULATION PROTEIN U"/>
    <property type="match status" value="1"/>
</dbReference>
<evidence type="ECO:0000259" key="3">
    <source>
        <dbReference type="Pfam" id="PF16861"/>
    </source>
</evidence>
<dbReference type="InterPro" id="IPR031730">
    <property type="entry name" value="Carbam_trans_C"/>
</dbReference>
<dbReference type="Pfam" id="PF16861">
    <property type="entry name" value="Carbam_trans_C"/>
    <property type="match status" value="1"/>
</dbReference>
<dbReference type="GO" id="GO:0003824">
    <property type="term" value="F:catalytic activity"/>
    <property type="evidence" value="ECO:0007669"/>
    <property type="project" value="InterPro"/>
</dbReference>
<comment type="similarity">
    <text evidence="1">Belongs to the NodU/CmcH family.</text>
</comment>
<dbReference type="InterPro" id="IPR051338">
    <property type="entry name" value="NodU/CmcH_Carbamoyltrnsfr"/>
</dbReference>
<dbReference type="InterPro" id="IPR043129">
    <property type="entry name" value="ATPase_NBD"/>
</dbReference>
<sequence>MSGYILGITGWFERSHDASACIVKDGKVLVMVEEERFIRKKHAYDKTPVRSISWCLNKLSLTLDDIETVAVGWDYKYLYRLAGLNEPRLNNLADVFFPKKYFSYSRKLKIEIVPHHLAHAASSYFLSGLDEAAILVVDGQGENESTTIARGRSGKIDILRTFSIENSLGYFYEAVSDYIGLGLDSAGKTMGLASYGDIIYEFDEIKLSPNGYKVNLKFDKKDNSLDQQQRVLSAWKRVLIDTFGKQNQVDTKFNPLYGDFTKSVKISKLQKDTAASAQDVLERTLMHLSEIAVNETGIKDLCMAGGVALNCSSNTKVARSEHINSLFIPPNTSDAGVSLGAALLISGKDNSGGSLESAYFGPLYTNSEIKSVLDKNNIAYEYHEDIEDVVAKLLANGKIVSWFQDSLEIGPRALGNRSIVANPTLATIHKKVNEAKNREQWRPLAPSILEESIGKYLVNPMKSPFMLHTFDVKKEVRSKISAIVHVDGSTRPQTVSKKANPRYHKMISKFGKLTGYDLVLNTSFNGSREPIVCSPYDALTSFISNSTDCLAIGNFLVSK</sequence>
<feature type="domain" description="Carbamoyltransferase" evidence="2">
    <location>
        <begin position="5"/>
        <end position="343"/>
    </location>
</feature>
<comment type="caution">
    <text evidence="4">The sequence shown here is derived from an EMBL/GenBank/DDBJ whole genome shotgun (WGS) entry which is preliminary data.</text>
</comment>
<evidence type="ECO:0000313" key="5">
    <source>
        <dbReference type="Proteomes" id="UP000178429"/>
    </source>
</evidence>
<dbReference type="Proteomes" id="UP000178429">
    <property type="component" value="Unassembled WGS sequence"/>
</dbReference>
<gene>
    <name evidence="4" type="ORF">A2975_04405</name>
</gene>
<evidence type="ECO:0000313" key="4">
    <source>
        <dbReference type="EMBL" id="OGM70284.1"/>
    </source>
</evidence>
<dbReference type="Pfam" id="PF02543">
    <property type="entry name" value="Carbam_trans_N"/>
    <property type="match status" value="1"/>
</dbReference>
<dbReference type="PANTHER" id="PTHR34847:SF1">
    <property type="entry name" value="NODULATION PROTEIN U"/>
    <property type="match status" value="1"/>
</dbReference>
<organism evidence="4 5">
    <name type="scientific">Candidatus Woesebacteria bacterium RIFCSPLOWO2_01_FULL_44_14</name>
    <dbReference type="NCBI Taxonomy" id="1802525"/>
    <lineage>
        <taxon>Bacteria</taxon>
        <taxon>Candidatus Woeseibacteriota</taxon>
    </lineage>
</organism>
<dbReference type="EMBL" id="MGHL01000006">
    <property type="protein sequence ID" value="OGM70284.1"/>
    <property type="molecule type" value="Genomic_DNA"/>
</dbReference>
<dbReference type="InterPro" id="IPR003696">
    <property type="entry name" value="Carbtransf_dom"/>
</dbReference>
<proteinExistence type="inferred from homology"/>
<dbReference type="InterPro" id="IPR038152">
    <property type="entry name" value="Carbam_trans_C_sf"/>
</dbReference>
<feature type="domain" description="Carbamoyltransferase C-terminal" evidence="3">
    <location>
        <begin position="391"/>
        <end position="559"/>
    </location>
</feature>
<dbReference type="CDD" id="cd24098">
    <property type="entry name" value="ASKHA_NBD_TobZ_N"/>
    <property type="match status" value="1"/>
</dbReference>
<accession>A0A1F8C1P4</accession>